<dbReference type="InterPro" id="IPR050344">
    <property type="entry name" value="Peptidase_M1_aminopeptidases"/>
</dbReference>
<dbReference type="Gene3D" id="2.60.40.1730">
    <property type="entry name" value="tricorn interacting facor f3 domain"/>
    <property type="match status" value="1"/>
</dbReference>
<evidence type="ECO:0000259" key="1">
    <source>
        <dbReference type="Pfam" id="PF17900"/>
    </source>
</evidence>
<dbReference type="GO" id="GO:0008270">
    <property type="term" value="F:zinc ion binding"/>
    <property type="evidence" value="ECO:0007669"/>
    <property type="project" value="TreeGrafter"/>
</dbReference>
<name>A0A814NJU8_ADIRI</name>
<sequence>MTNITDTAARDLTARLPTTVIPLHYQLYKDVSQLEQYVFQGIVDIDVKINAIVHEIILNSVDLNLTKIEYQSSDTSSPLNGSVELNDEDELAIIRFGQPINPGNGRLHIEFNGIIEDELHGFYRTKDKNQIGACTQFEPAYARRAFPCFDEPSFKAKFTISIRAPKHLTTLCNMVFQ</sequence>
<dbReference type="InterPro" id="IPR045357">
    <property type="entry name" value="Aminopeptidase_N-like_N"/>
</dbReference>
<dbReference type="Pfam" id="PF17900">
    <property type="entry name" value="Peptidase_M1_N"/>
    <property type="match status" value="1"/>
</dbReference>
<dbReference type="GO" id="GO:0006508">
    <property type="term" value="P:proteolysis"/>
    <property type="evidence" value="ECO:0007669"/>
    <property type="project" value="TreeGrafter"/>
</dbReference>
<dbReference type="OrthoDB" id="10031169at2759"/>
<comment type="caution">
    <text evidence="2">The sequence shown here is derived from an EMBL/GenBank/DDBJ whole genome shotgun (WGS) entry which is preliminary data.</text>
</comment>
<dbReference type="GO" id="GO:0005737">
    <property type="term" value="C:cytoplasm"/>
    <property type="evidence" value="ECO:0007669"/>
    <property type="project" value="TreeGrafter"/>
</dbReference>
<dbReference type="EMBL" id="CAJNOJ010000095">
    <property type="protein sequence ID" value="CAF1094706.1"/>
    <property type="molecule type" value="Genomic_DNA"/>
</dbReference>
<dbReference type="GO" id="GO:0043171">
    <property type="term" value="P:peptide catabolic process"/>
    <property type="evidence" value="ECO:0007669"/>
    <property type="project" value="TreeGrafter"/>
</dbReference>
<evidence type="ECO:0000313" key="2">
    <source>
        <dbReference type="EMBL" id="CAF1094706.1"/>
    </source>
</evidence>
<dbReference type="AlphaFoldDB" id="A0A814NJU8"/>
<dbReference type="GO" id="GO:0070006">
    <property type="term" value="F:metalloaminopeptidase activity"/>
    <property type="evidence" value="ECO:0007669"/>
    <property type="project" value="TreeGrafter"/>
</dbReference>
<protein>
    <recommendedName>
        <fullName evidence="1">Aminopeptidase N-like N-terminal domain-containing protein</fullName>
    </recommendedName>
</protein>
<accession>A0A814NJU8</accession>
<dbReference type="GO" id="GO:0005615">
    <property type="term" value="C:extracellular space"/>
    <property type="evidence" value="ECO:0007669"/>
    <property type="project" value="TreeGrafter"/>
</dbReference>
<dbReference type="PANTHER" id="PTHR11533:SF174">
    <property type="entry name" value="PUROMYCIN-SENSITIVE AMINOPEPTIDASE-RELATED"/>
    <property type="match status" value="1"/>
</dbReference>
<dbReference type="InterPro" id="IPR042097">
    <property type="entry name" value="Aminopeptidase_N-like_N_sf"/>
</dbReference>
<gene>
    <name evidence="2" type="ORF">EDS130_LOCUS19670</name>
</gene>
<organism evidence="2 3">
    <name type="scientific">Adineta ricciae</name>
    <name type="common">Rotifer</name>
    <dbReference type="NCBI Taxonomy" id="249248"/>
    <lineage>
        <taxon>Eukaryota</taxon>
        <taxon>Metazoa</taxon>
        <taxon>Spiralia</taxon>
        <taxon>Gnathifera</taxon>
        <taxon>Rotifera</taxon>
        <taxon>Eurotatoria</taxon>
        <taxon>Bdelloidea</taxon>
        <taxon>Adinetida</taxon>
        <taxon>Adinetidae</taxon>
        <taxon>Adineta</taxon>
    </lineage>
</organism>
<dbReference type="SUPFAM" id="SSF63737">
    <property type="entry name" value="Leukotriene A4 hydrolase N-terminal domain"/>
    <property type="match status" value="1"/>
</dbReference>
<feature type="domain" description="Aminopeptidase N-like N-terminal" evidence="1">
    <location>
        <begin position="22"/>
        <end position="175"/>
    </location>
</feature>
<dbReference type="GO" id="GO:0042277">
    <property type="term" value="F:peptide binding"/>
    <property type="evidence" value="ECO:0007669"/>
    <property type="project" value="TreeGrafter"/>
</dbReference>
<dbReference type="PANTHER" id="PTHR11533">
    <property type="entry name" value="PROTEASE M1 ZINC METALLOPROTEASE"/>
    <property type="match status" value="1"/>
</dbReference>
<proteinExistence type="predicted"/>
<dbReference type="Proteomes" id="UP000663852">
    <property type="component" value="Unassembled WGS sequence"/>
</dbReference>
<evidence type="ECO:0000313" key="3">
    <source>
        <dbReference type="Proteomes" id="UP000663852"/>
    </source>
</evidence>
<dbReference type="GO" id="GO:0016020">
    <property type="term" value="C:membrane"/>
    <property type="evidence" value="ECO:0007669"/>
    <property type="project" value="TreeGrafter"/>
</dbReference>
<reference evidence="2" key="1">
    <citation type="submission" date="2021-02" db="EMBL/GenBank/DDBJ databases">
        <authorList>
            <person name="Nowell W R."/>
        </authorList>
    </citation>
    <scope>NUCLEOTIDE SEQUENCE</scope>
</reference>